<dbReference type="RefSeq" id="WP_069516133.1">
    <property type="nucleotide sequence ID" value="NZ_FOFP01000002.1"/>
</dbReference>
<dbReference type="Gene3D" id="2.30.110.10">
    <property type="entry name" value="Electron Transport, Fmn-binding Protein, Chain A"/>
    <property type="match status" value="1"/>
</dbReference>
<comment type="caution">
    <text evidence="4">The sequence shown here is derived from an EMBL/GenBank/DDBJ whole genome shotgun (WGS) entry which is preliminary data.</text>
</comment>
<dbReference type="InterPro" id="IPR012349">
    <property type="entry name" value="Split_barrel_FMN-bd"/>
</dbReference>
<comment type="similarity">
    <text evidence="1">Belongs to the non-flavoprotein flavin reductase family.</text>
</comment>
<protein>
    <submittedName>
        <fullName evidence="4">NADH-FMN oxidoreductase RutF, flavin reductase (DIM6/NTAB) family</fullName>
    </submittedName>
</protein>
<evidence type="ECO:0000313" key="5">
    <source>
        <dbReference type="Proteomes" id="UP000198512"/>
    </source>
</evidence>
<reference evidence="4 5" key="1">
    <citation type="submission" date="2016-10" db="EMBL/GenBank/DDBJ databases">
        <authorList>
            <person name="Varghese N."/>
            <person name="Submissions S."/>
        </authorList>
    </citation>
    <scope>NUCLEOTIDE SEQUENCE [LARGE SCALE GENOMIC DNA]</scope>
    <source>
        <strain evidence="4 5">CIP 109853</strain>
    </source>
</reference>
<name>A0ABY1B5F6_9PSED</name>
<dbReference type="PANTHER" id="PTHR30466:SF11">
    <property type="entry name" value="FLAVIN-DEPENDENT MONOOXYGENASE, REDUCTASE SUBUNIT HSAB"/>
    <property type="match status" value="1"/>
</dbReference>
<evidence type="ECO:0000256" key="1">
    <source>
        <dbReference type="ARBA" id="ARBA00008898"/>
    </source>
</evidence>
<sequence length="163" mass="17377">MIDAARYKEVMGAFPSGVTVVTTLDGNGALVGLTASAFSALSLDPALVLFCPNYASDTYPVLRDSQQFAIHLLAGDQQAEAYAFASKGKDKAQGIEWYLSELGNPLLMKATAIIECALWREYDGGDHAIIVGAVQNLILPTTPVMPMLYHRGKLGALPEIACS</sequence>
<feature type="domain" description="Flavin reductase like" evidence="3">
    <location>
        <begin position="11"/>
        <end position="156"/>
    </location>
</feature>
<keyword evidence="2" id="KW-0560">Oxidoreductase</keyword>
<dbReference type="Pfam" id="PF01613">
    <property type="entry name" value="Flavin_Reduct"/>
    <property type="match status" value="1"/>
</dbReference>
<accession>A0ABY1B5F6</accession>
<dbReference type="InterPro" id="IPR050268">
    <property type="entry name" value="NADH-dep_flavin_reductase"/>
</dbReference>
<proteinExistence type="inferred from homology"/>
<dbReference type="SMART" id="SM00903">
    <property type="entry name" value="Flavin_Reduct"/>
    <property type="match status" value="1"/>
</dbReference>
<keyword evidence="5" id="KW-1185">Reference proteome</keyword>
<evidence type="ECO:0000259" key="3">
    <source>
        <dbReference type="SMART" id="SM00903"/>
    </source>
</evidence>
<dbReference type="Proteomes" id="UP000198512">
    <property type="component" value="Unassembled WGS sequence"/>
</dbReference>
<evidence type="ECO:0000256" key="2">
    <source>
        <dbReference type="ARBA" id="ARBA00023002"/>
    </source>
</evidence>
<dbReference type="SUPFAM" id="SSF50475">
    <property type="entry name" value="FMN-binding split barrel"/>
    <property type="match status" value="1"/>
</dbReference>
<organism evidence="4 5">
    <name type="scientific">Pseudomonas cuatrocienegasensis</name>
    <dbReference type="NCBI Taxonomy" id="543360"/>
    <lineage>
        <taxon>Bacteria</taxon>
        <taxon>Pseudomonadati</taxon>
        <taxon>Pseudomonadota</taxon>
        <taxon>Gammaproteobacteria</taxon>
        <taxon>Pseudomonadales</taxon>
        <taxon>Pseudomonadaceae</taxon>
        <taxon>Pseudomonas</taxon>
    </lineage>
</organism>
<gene>
    <name evidence="4" type="ORF">SAMN05216600_102377</name>
</gene>
<evidence type="ECO:0000313" key="4">
    <source>
        <dbReference type="EMBL" id="SEP94992.1"/>
    </source>
</evidence>
<dbReference type="PANTHER" id="PTHR30466">
    <property type="entry name" value="FLAVIN REDUCTASE"/>
    <property type="match status" value="1"/>
</dbReference>
<dbReference type="EMBL" id="FOFP01000002">
    <property type="protein sequence ID" value="SEP94992.1"/>
    <property type="molecule type" value="Genomic_DNA"/>
</dbReference>
<dbReference type="InterPro" id="IPR002563">
    <property type="entry name" value="Flavin_Rdtase-like_dom"/>
</dbReference>